<dbReference type="PANTHER" id="PTHR31989">
    <property type="entry name" value="NAC DOMAIN-CONTAINING PROTEIN 82-RELATED"/>
    <property type="match status" value="1"/>
</dbReference>
<dbReference type="GO" id="GO:0005634">
    <property type="term" value="C:nucleus"/>
    <property type="evidence" value="ECO:0007669"/>
    <property type="project" value="UniProtKB-SubCell"/>
</dbReference>
<evidence type="ECO:0000256" key="1">
    <source>
        <dbReference type="ARBA" id="ARBA00004123"/>
    </source>
</evidence>
<keyword evidence="3" id="KW-0238">DNA-binding</keyword>
<accession>U5DBZ9</accession>
<evidence type="ECO:0000313" key="7">
    <source>
        <dbReference type="EMBL" id="ERN17943.1"/>
    </source>
</evidence>
<dbReference type="InterPro" id="IPR036093">
    <property type="entry name" value="NAC_dom_sf"/>
</dbReference>
<reference evidence="8" key="1">
    <citation type="journal article" date="2013" name="Science">
        <title>The Amborella genome and the evolution of flowering plants.</title>
        <authorList>
            <consortium name="Amborella Genome Project"/>
        </authorList>
    </citation>
    <scope>NUCLEOTIDE SEQUENCE [LARGE SCALE GENOMIC DNA]</scope>
</reference>
<comment type="subcellular location">
    <subcellularLocation>
        <location evidence="1">Nucleus</location>
    </subcellularLocation>
</comment>
<evidence type="ECO:0000256" key="2">
    <source>
        <dbReference type="ARBA" id="ARBA00023015"/>
    </source>
</evidence>
<evidence type="ECO:0000256" key="3">
    <source>
        <dbReference type="ARBA" id="ARBA00023125"/>
    </source>
</evidence>
<evidence type="ECO:0000256" key="5">
    <source>
        <dbReference type="ARBA" id="ARBA00023242"/>
    </source>
</evidence>
<keyword evidence="8" id="KW-1185">Reference proteome</keyword>
<dbReference type="Pfam" id="PF02365">
    <property type="entry name" value="NAM"/>
    <property type="match status" value="1"/>
</dbReference>
<protein>
    <recommendedName>
        <fullName evidence="6">NAC domain-containing protein</fullName>
    </recommendedName>
</protein>
<dbReference type="EMBL" id="KI392290">
    <property type="protein sequence ID" value="ERN17943.1"/>
    <property type="molecule type" value="Genomic_DNA"/>
</dbReference>
<feature type="domain" description="NAC" evidence="6">
    <location>
        <begin position="7"/>
        <end position="154"/>
    </location>
</feature>
<gene>
    <name evidence="7" type="ORF">AMTR_s00046p00062600</name>
</gene>
<dbReference type="Proteomes" id="UP000017836">
    <property type="component" value="Unassembled WGS sequence"/>
</dbReference>
<dbReference type="InterPro" id="IPR003441">
    <property type="entry name" value="NAC-dom"/>
</dbReference>
<keyword evidence="2" id="KW-0805">Transcription regulation</keyword>
<name>U5DBZ9_AMBTC</name>
<keyword evidence="5" id="KW-0539">Nucleus</keyword>
<organism evidence="7 8">
    <name type="scientific">Amborella trichopoda</name>
    <dbReference type="NCBI Taxonomy" id="13333"/>
    <lineage>
        <taxon>Eukaryota</taxon>
        <taxon>Viridiplantae</taxon>
        <taxon>Streptophyta</taxon>
        <taxon>Embryophyta</taxon>
        <taxon>Tracheophyta</taxon>
        <taxon>Spermatophyta</taxon>
        <taxon>Magnoliopsida</taxon>
        <taxon>Amborellales</taxon>
        <taxon>Amborellaceae</taxon>
        <taxon>Amborella</taxon>
    </lineage>
</organism>
<evidence type="ECO:0000259" key="6">
    <source>
        <dbReference type="PROSITE" id="PS51005"/>
    </source>
</evidence>
<dbReference type="HOGENOM" id="CLU_790728_0_0_1"/>
<evidence type="ECO:0000313" key="8">
    <source>
        <dbReference type="Proteomes" id="UP000017836"/>
    </source>
</evidence>
<evidence type="ECO:0000256" key="4">
    <source>
        <dbReference type="ARBA" id="ARBA00023163"/>
    </source>
</evidence>
<proteinExistence type="predicted"/>
<dbReference type="GO" id="GO:0006355">
    <property type="term" value="P:regulation of DNA-templated transcription"/>
    <property type="evidence" value="ECO:0007669"/>
    <property type="project" value="InterPro"/>
</dbReference>
<dbReference type="SUPFAM" id="SSF101941">
    <property type="entry name" value="NAC domain"/>
    <property type="match status" value="1"/>
</dbReference>
<keyword evidence="4" id="KW-0804">Transcription</keyword>
<dbReference type="PROSITE" id="PS51005">
    <property type="entry name" value="NAC"/>
    <property type="match status" value="1"/>
</dbReference>
<dbReference type="GO" id="GO:0003677">
    <property type="term" value="F:DNA binding"/>
    <property type="evidence" value="ECO:0007669"/>
    <property type="project" value="UniProtKB-KW"/>
</dbReference>
<dbReference type="OMA" id="THALCHI"/>
<dbReference type="Gramene" id="ERN17943">
    <property type="protein sequence ID" value="ERN17943"/>
    <property type="gene ID" value="AMTR_s00046p00062600"/>
</dbReference>
<sequence length="351" mass="39581">MGELDGLPPGFRFVPTEEELVSHYLKNKVSETRSPNFNPDIIRELDIYNHEPFDLLGMASFPNENQLFFFAERTAPIFSRKVRVTGGGYWKVVGRKRPVVSGREGVVGFKTTLVFHKGRAPNGEKTDWRMKEYVLASDRDGIRGTHALCHIYLKSPTKKRQVICESSFVQDGAVTIGACCNDEICYRQQGGTPLPVIWEVKEEEETLIPQDDELHKLLSEMLDAETGSQTWDALPTTASSSMTNQMAIDEPVQNVINWCPVPFISESVKHGIIQGEWNKMCNRALLDGDYIELNDLDIDYLGQLRLLTGTASSFGMRKRQILSFYLYIGTPHCVCRIECSCDAKCQASLMP</sequence>
<dbReference type="eggNOG" id="ENOG502QT6P">
    <property type="taxonomic scope" value="Eukaryota"/>
</dbReference>
<dbReference type="AlphaFoldDB" id="U5DBZ9"/>
<dbReference type="Gene3D" id="2.170.150.80">
    <property type="entry name" value="NAC domain"/>
    <property type="match status" value="1"/>
</dbReference>